<dbReference type="InterPro" id="IPR027417">
    <property type="entry name" value="P-loop_NTPase"/>
</dbReference>
<dbReference type="PROSITE" id="PS51192">
    <property type="entry name" value="HELICASE_ATP_BIND_1"/>
    <property type="match status" value="1"/>
</dbReference>
<dbReference type="GO" id="GO:0055087">
    <property type="term" value="C:Ski complex"/>
    <property type="evidence" value="ECO:0007669"/>
    <property type="project" value="TreeGrafter"/>
</dbReference>
<dbReference type="InterPro" id="IPR012961">
    <property type="entry name" value="Ski2/MTR4_C"/>
</dbReference>
<reference evidence="9" key="1">
    <citation type="submission" date="2020-07" db="EMBL/GenBank/DDBJ databases">
        <title>novel species isolated from the respiratory tract of Marmot.</title>
        <authorList>
            <person name="Zhang G."/>
        </authorList>
    </citation>
    <scope>NUCLEOTIDE SEQUENCE [LARGE SCALE GENOMIC DNA]</scope>
    <source>
        <strain evidence="9">686</strain>
    </source>
</reference>
<dbReference type="Pfam" id="PF00271">
    <property type="entry name" value="Helicase_C"/>
    <property type="match status" value="1"/>
</dbReference>
<feature type="domain" description="Helicase C-terminal" evidence="7">
    <location>
        <begin position="266"/>
        <end position="467"/>
    </location>
</feature>
<evidence type="ECO:0000256" key="3">
    <source>
        <dbReference type="ARBA" id="ARBA00022806"/>
    </source>
</evidence>
<dbReference type="Gene3D" id="1.10.3380.30">
    <property type="match status" value="1"/>
</dbReference>
<name>A0A7D7LNZ6_9ACTN</name>
<dbReference type="InterPro" id="IPR014001">
    <property type="entry name" value="Helicase_ATP-bd"/>
</dbReference>
<dbReference type="AlphaFoldDB" id="A0A7D7LNZ6"/>
<dbReference type="GO" id="GO:0004386">
    <property type="term" value="F:helicase activity"/>
    <property type="evidence" value="ECO:0007669"/>
    <property type="project" value="UniProtKB-KW"/>
</dbReference>
<keyword evidence="1" id="KW-0547">Nucleotide-binding</keyword>
<keyword evidence="4" id="KW-0067">ATP-binding</keyword>
<dbReference type="SMART" id="SM00490">
    <property type="entry name" value="HELICc"/>
    <property type="match status" value="1"/>
</dbReference>
<dbReference type="Pfam" id="PF26090">
    <property type="entry name" value="SH3_HelY"/>
    <property type="match status" value="1"/>
</dbReference>
<organism evidence="8 9">
    <name type="scientific">Gordonia jinghuaiqii</name>
    <dbReference type="NCBI Taxonomy" id="2758710"/>
    <lineage>
        <taxon>Bacteria</taxon>
        <taxon>Bacillati</taxon>
        <taxon>Actinomycetota</taxon>
        <taxon>Actinomycetes</taxon>
        <taxon>Mycobacteriales</taxon>
        <taxon>Gordoniaceae</taxon>
        <taxon>Gordonia</taxon>
    </lineage>
</organism>
<keyword evidence="3 8" id="KW-0347">Helicase</keyword>
<dbReference type="InterPro" id="IPR058621">
    <property type="entry name" value="SH3_HelY"/>
</dbReference>
<evidence type="ECO:0000256" key="2">
    <source>
        <dbReference type="ARBA" id="ARBA00022801"/>
    </source>
</evidence>
<dbReference type="InterPro" id="IPR050699">
    <property type="entry name" value="RNA-DNA_Helicase"/>
</dbReference>
<dbReference type="KEGG" id="gji:H1R19_11875"/>
<dbReference type="CDD" id="cd18795">
    <property type="entry name" value="SF2_C_Ski2"/>
    <property type="match status" value="1"/>
</dbReference>
<evidence type="ECO:0000313" key="8">
    <source>
        <dbReference type="EMBL" id="QMS99704.1"/>
    </source>
</evidence>
<dbReference type="GO" id="GO:0005524">
    <property type="term" value="F:ATP binding"/>
    <property type="evidence" value="ECO:0007669"/>
    <property type="project" value="UniProtKB-KW"/>
</dbReference>
<feature type="region of interest" description="Disordered" evidence="5">
    <location>
        <begin position="236"/>
        <end position="262"/>
    </location>
</feature>
<evidence type="ECO:0000313" key="9">
    <source>
        <dbReference type="Proteomes" id="UP000515663"/>
    </source>
</evidence>
<dbReference type="EMBL" id="CP059491">
    <property type="protein sequence ID" value="QMS99704.1"/>
    <property type="molecule type" value="Genomic_DNA"/>
</dbReference>
<protein>
    <submittedName>
        <fullName evidence="8">DEAD/DEAH box helicase</fullName>
    </submittedName>
</protein>
<evidence type="ECO:0000259" key="7">
    <source>
        <dbReference type="PROSITE" id="PS51194"/>
    </source>
</evidence>
<dbReference type="GO" id="GO:0003676">
    <property type="term" value="F:nucleic acid binding"/>
    <property type="evidence" value="ECO:0007669"/>
    <property type="project" value="InterPro"/>
</dbReference>
<feature type="domain" description="Helicase ATP-binding" evidence="6">
    <location>
        <begin position="23"/>
        <end position="181"/>
    </location>
</feature>
<dbReference type="RefSeq" id="WP_219849103.1">
    <property type="nucleotide sequence ID" value="NZ_CP059491.1"/>
</dbReference>
<dbReference type="PANTHER" id="PTHR12131">
    <property type="entry name" value="ATP-DEPENDENT RNA AND DNA HELICASE"/>
    <property type="match status" value="1"/>
</dbReference>
<evidence type="ECO:0000256" key="5">
    <source>
        <dbReference type="SAM" id="MobiDB-lite"/>
    </source>
</evidence>
<dbReference type="Pfam" id="PF08148">
    <property type="entry name" value="DSHCT"/>
    <property type="match status" value="1"/>
</dbReference>
<dbReference type="PROSITE" id="PS51194">
    <property type="entry name" value="HELICASE_CTER"/>
    <property type="match status" value="1"/>
</dbReference>
<dbReference type="Pfam" id="PF00270">
    <property type="entry name" value="DEAD"/>
    <property type="match status" value="1"/>
</dbReference>
<dbReference type="SMART" id="SM00487">
    <property type="entry name" value="DEXDc"/>
    <property type="match status" value="1"/>
</dbReference>
<dbReference type="InterPro" id="IPR011545">
    <property type="entry name" value="DEAD/DEAH_box_helicase_dom"/>
</dbReference>
<dbReference type="PANTHER" id="PTHR12131:SF1">
    <property type="entry name" value="ATP-DEPENDENT RNA HELICASE SUPV3L1, MITOCHONDRIAL-RELATED"/>
    <property type="match status" value="1"/>
</dbReference>
<dbReference type="GO" id="GO:0016787">
    <property type="term" value="F:hydrolase activity"/>
    <property type="evidence" value="ECO:0007669"/>
    <property type="project" value="UniProtKB-KW"/>
</dbReference>
<accession>A0A7D7LNZ6</accession>
<proteinExistence type="predicted"/>
<evidence type="ECO:0000259" key="6">
    <source>
        <dbReference type="PROSITE" id="PS51192"/>
    </source>
</evidence>
<dbReference type="GO" id="GO:0070478">
    <property type="term" value="P:nuclear-transcribed mRNA catabolic process, 3'-5' exonucleolytic nonsense-mediated decay"/>
    <property type="evidence" value="ECO:0007669"/>
    <property type="project" value="TreeGrafter"/>
</dbReference>
<keyword evidence="9" id="KW-1185">Reference proteome</keyword>
<evidence type="ECO:0000256" key="1">
    <source>
        <dbReference type="ARBA" id="ARBA00022741"/>
    </source>
</evidence>
<gene>
    <name evidence="8" type="ORF">H1R19_11875</name>
</gene>
<evidence type="ECO:0000256" key="4">
    <source>
        <dbReference type="ARBA" id="ARBA00022840"/>
    </source>
</evidence>
<dbReference type="Proteomes" id="UP000515663">
    <property type="component" value="Chromosome"/>
</dbReference>
<dbReference type="InterPro" id="IPR001650">
    <property type="entry name" value="Helicase_C-like"/>
</dbReference>
<sequence>MTQLDAFTSRLEFSLDDFQRRACEALEGGHGVLVCAPTGAGKTIVGEFAVHLALAGGTKCFYTTPIKALSNQKYADLVAVHGAESVGLLTGDSSINPDAPIVVMTTEVVRNMIYAESRALNGLSHVVMDEVHFLADRFRGAVWEEVILHLEPSVRVVSLSATVSNAEEFGDWIQTVRGDTSVIVDEHRPVPLSQHMLVGQRLFDLFDPADSTRKAGARPQVNPELKRQIRHRLLAADDERDSGRGRGRGGGPRRRDGRGPLLSRPNLVARLDREGLLPAIGFIFSRAGCDAALAQCLRSGISLLTPEQVVEVDAVVDRHLTELSPTDLDILGVQEWREGLRRGLASHHAGMLPTFRHTVEELFVRGLVRMVFATETLALGINMPARSVVLERLVKYNGESHVNLTPGEYTQLTGRAGRRGIDVEGHAVVVWTPEVNPEEVAGLAGARTFPLRSSFSPEYNMAVNLLGRLGLDGARELLHRSFAQFQADRSVVGQARKLHESQRALRKLDAELARAAQARGLEPGGTDAHGDTATAGDSVYAGFLGYITLREDIRRRERDLKYRKRIDTHDSITADLAALKRGHVIGVAVGRHRGLAVVIEPATQTQDPKPLVLTEDAWCGRIGTRDFVNPPEVLGNMRLPKNADRRTGRGRRDLASALRSTGIEVPRGRQKKRADAADDTELAGLRRTLRAHPAHQLPGGDDLFRLAERRNRLLRDIVSAERAIGERTSTLGVTFDHIVGVLSELGYLERAPEPSESTGHTMLVTESGKLLGRIYSESDLVVTECIRSGVWDDLSPADLAAVVAALVYESRRDSYGGIDALPGSTSLRTAMAATVEIWSNVTAVESRHHVSPTREPDTGFSVAVATWASGRTLGEALLLAGERGQLLSPGDFVRWNRQIVDLLEQIRLCVGTDTRLGATARAAVKAIRRGVVAAELG</sequence>
<dbReference type="Gene3D" id="3.40.50.300">
    <property type="entry name" value="P-loop containing nucleotide triphosphate hydrolases"/>
    <property type="match status" value="2"/>
</dbReference>
<dbReference type="SUPFAM" id="SSF52540">
    <property type="entry name" value="P-loop containing nucleoside triphosphate hydrolases"/>
    <property type="match status" value="1"/>
</dbReference>
<dbReference type="SMART" id="SM01142">
    <property type="entry name" value="DSHCT"/>
    <property type="match status" value="1"/>
</dbReference>
<keyword evidence="2" id="KW-0378">Hydrolase</keyword>